<evidence type="ECO:0000313" key="1">
    <source>
        <dbReference type="EMBL" id="GEO85064.1"/>
    </source>
</evidence>
<sequence length="243" mass="27563">MINVFIGYDPREAVAYHVCANSMIRHSSEILALTPLALNNLGAYKETHSDGSNQFIYSRFLLPHIMNYNGWALFVDGDMLVRDDLAKLWALRDETKAVMCVHHDYKTKAKTKYLGSTNADYPRKNWSSVVLWNCGHPANKVVTPEFVMNATGAQLHRFTWLSDDLVGELPKIWNWLPDEFGPNPDAKLLHWTLGTPCFHEYATAPMAGEWHREKLLTDFSIQHTVNGPFEDEIASAAENKAAE</sequence>
<evidence type="ECO:0008006" key="3">
    <source>
        <dbReference type="Google" id="ProtNLM"/>
    </source>
</evidence>
<dbReference type="EMBL" id="BJZP01000008">
    <property type="protein sequence ID" value="GEO85064.1"/>
    <property type="molecule type" value="Genomic_DNA"/>
</dbReference>
<dbReference type="Gene3D" id="3.90.550.10">
    <property type="entry name" value="Spore Coat Polysaccharide Biosynthesis Protein SpsA, Chain A"/>
    <property type="match status" value="1"/>
</dbReference>
<comment type="caution">
    <text evidence="1">The sequence shown here is derived from an EMBL/GenBank/DDBJ whole genome shotgun (WGS) entry which is preliminary data.</text>
</comment>
<dbReference type="InterPro" id="IPR002495">
    <property type="entry name" value="Glyco_trans_8"/>
</dbReference>
<gene>
    <name evidence="1" type="ORF">RNA01_19960</name>
</gene>
<proteinExistence type="predicted"/>
<dbReference type="SUPFAM" id="SSF53448">
    <property type="entry name" value="Nucleotide-diphospho-sugar transferases"/>
    <property type="match status" value="1"/>
</dbReference>
<evidence type="ECO:0000313" key="2">
    <source>
        <dbReference type="Proteomes" id="UP000321717"/>
    </source>
</evidence>
<dbReference type="PANTHER" id="PTHR35105">
    <property type="entry name" value="EXPRESSED PROTEIN"/>
    <property type="match status" value="1"/>
</dbReference>
<keyword evidence="2" id="KW-1185">Reference proteome</keyword>
<dbReference type="GO" id="GO:0016757">
    <property type="term" value="F:glycosyltransferase activity"/>
    <property type="evidence" value="ECO:0007669"/>
    <property type="project" value="InterPro"/>
</dbReference>
<dbReference type="InterPro" id="IPR029044">
    <property type="entry name" value="Nucleotide-diphossugar_trans"/>
</dbReference>
<name>A0A512HHX6_9HYPH</name>
<reference evidence="1 2" key="1">
    <citation type="submission" date="2019-07" db="EMBL/GenBank/DDBJ databases">
        <title>Whole genome shotgun sequence of Rhizobium naphthalenivorans NBRC 107585.</title>
        <authorList>
            <person name="Hosoyama A."/>
            <person name="Uohara A."/>
            <person name="Ohji S."/>
            <person name="Ichikawa N."/>
        </authorList>
    </citation>
    <scope>NUCLEOTIDE SEQUENCE [LARGE SCALE GENOMIC DNA]</scope>
    <source>
        <strain evidence="1 2">NBRC 107585</strain>
    </source>
</reference>
<dbReference type="Proteomes" id="UP000321717">
    <property type="component" value="Unassembled WGS sequence"/>
</dbReference>
<dbReference type="RefSeq" id="WP_147180003.1">
    <property type="nucleotide sequence ID" value="NZ_BJZP01000008.1"/>
</dbReference>
<dbReference type="AlphaFoldDB" id="A0A512HHX6"/>
<dbReference type="PANTHER" id="PTHR35105:SF2">
    <property type="entry name" value="PROTEIN CDI"/>
    <property type="match status" value="1"/>
</dbReference>
<protein>
    <recommendedName>
        <fullName evidence="3">Glycosyltransferase</fullName>
    </recommendedName>
</protein>
<organism evidence="1 2">
    <name type="scientific">Ciceribacter naphthalenivorans</name>
    <dbReference type="NCBI Taxonomy" id="1118451"/>
    <lineage>
        <taxon>Bacteria</taxon>
        <taxon>Pseudomonadati</taxon>
        <taxon>Pseudomonadota</taxon>
        <taxon>Alphaproteobacteria</taxon>
        <taxon>Hyphomicrobiales</taxon>
        <taxon>Rhizobiaceae</taxon>
        <taxon>Ciceribacter</taxon>
    </lineage>
</organism>
<dbReference type="Pfam" id="PF01501">
    <property type="entry name" value="Glyco_transf_8"/>
    <property type="match status" value="1"/>
</dbReference>
<dbReference type="OrthoDB" id="7340531at2"/>
<accession>A0A512HHX6</accession>